<name>A0A6F9D975_9ASCI</name>
<accession>A0A6F9D975</accession>
<dbReference type="InterPro" id="IPR017920">
    <property type="entry name" value="COMM"/>
</dbReference>
<dbReference type="PANTHER" id="PTHR16231:SF2">
    <property type="entry name" value="COMM DOMAIN-CONTAINING PROTEIN 7"/>
    <property type="match status" value="1"/>
</dbReference>
<evidence type="ECO:0000259" key="1">
    <source>
        <dbReference type="PROSITE" id="PS51269"/>
    </source>
</evidence>
<dbReference type="PANTHER" id="PTHR16231">
    <property type="entry name" value="COMM DOMAIN-CONTAINING PROTEIN 4-8 FAMILY MEMBER"/>
    <property type="match status" value="1"/>
</dbReference>
<dbReference type="AlphaFoldDB" id="A0A6F9D975"/>
<organism evidence="2">
    <name type="scientific">Phallusia mammillata</name>
    <dbReference type="NCBI Taxonomy" id="59560"/>
    <lineage>
        <taxon>Eukaryota</taxon>
        <taxon>Metazoa</taxon>
        <taxon>Chordata</taxon>
        <taxon>Tunicata</taxon>
        <taxon>Ascidiacea</taxon>
        <taxon>Phlebobranchia</taxon>
        <taxon>Ascidiidae</taxon>
        <taxon>Phallusia</taxon>
    </lineage>
</organism>
<dbReference type="EMBL" id="LR784105">
    <property type="protein sequence ID" value="CAB3232830.1"/>
    <property type="molecule type" value="mRNA"/>
</dbReference>
<dbReference type="InterPro" id="IPR047155">
    <property type="entry name" value="COMMD4/6/7/8"/>
</dbReference>
<dbReference type="GO" id="GO:0051059">
    <property type="term" value="F:NF-kappaB binding"/>
    <property type="evidence" value="ECO:0007669"/>
    <property type="project" value="TreeGrafter"/>
</dbReference>
<dbReference type="Pfam" id="PF21672">
    <property type="entry name" value="COMM_HN"/>
    <property type="match status" value="1"/>
</dbReference>
<evidence type="ECO:0000313" key="2">
    <source>
        <dbReference type="EMBL" id="CAB3232830.1"/>
    </source>
</evidence>
<protein>
    <submittedName>
        <fullName evidence="2">COMM domain-containing protein 7-like</fullName>
    </submittedName>
</protein>
<dbReference type="Pfam" id="PF07258">
    <property type="entry name" value="COMM_domain"/>
    <property type="match status" value="1"/>
</dbReference>
<dbReference type="GO" id="GO:0045892">
    <property type="term" value="P:negative regulation of DNA-templated transcription"/>
    <property type="evidence" value="ECO:0007669"/>
    <property type="project" value="TreeGrafter"/>
</dbReference>
<proteinExistence type="evidence at transcript level"/>
<feature type="domain" description="COMM" evidence="1">
    <location>
        <begin position="137"/>
        <end position="204"/>
    </location>
</feature>
<gene>
    <name evidence="2" type="primary">Commd7</name>
</gene>
<dbReference type="GO" id="GO:0033209">
    <property type="term" value="P:tumor necrosis factor-mediated signaling pathway"/>
    <property type="evidence" value="ECO:0007669"/>
    <property type="project" value="TreeGrafter"/>
</dbReference>
<reference evidence="2" key="1">
    <citation type="submission" date="2020-04" db="EMBL/GenBank/DDBJ databases">
        <authorList>
            <person name="Neveu A P."/>
        </authorList>
    </citation>
    <scope>NUCLEOTIDE SEQUENCE</scope>
    <source>
        <tissue evidence="2">Whole embryo</tissue>
    </source>
</reference>
<dbReference type="PROSITE" id="PS51269">
    <property type="entry name" value="COMM"/>
    <property type="match status" value="1"/>
</dbReference>
<sequence>MTSEKTKTFNFCQGQPPEDFFAQAKELNGLTSQQYSQLVDYVFVFLGDTDLKEELNNLLNTYSNDHGIAVENVKEMFKMLLILSQEASQSKLTSGQLYSDLQLLQINAKRGSQFCQAWKKNLETRAEINPAELLAKRLVDMEWKFGVTASSSELRRVGTCFIQLTLVVAKGTSTENVLLEMSLSQFYDFMHEMERAKLEMDAMT</sequence>